<dbReference type="HOGENOM" id="CLU_090931_0_0_4"/>
<name>A1K9W8_AZOSB</name>
<dbReference type="eggNOG" id="COG3758">
    <property type="taxonomic scope" value="Bacteria"/>
</dbReference>
<reference evidence="1 2" key="1">
    <citation type="journal article" date="2006" name="Nat. Biotechnol.">
        <title>Complete genome of the mutualistic, N2-fixing grass endophyte Azoarcus sp. strain BH72.</title>
        <authorList>
            <person name="Krause A."/>
            <person name="Ramakumar A."/>
            <person name="Bartels D."/>
            <person name="Battistoni F."/>
            <person name="Bekel T."/>
            <person name="Boch J."/>
            <person name="Boehm M."/>
            <person name="Friedrich F."/>
            <person name="Hurek T."/>
            <person name="Krause L."/>
            <person name="Linke B."/>
            <person name="McHardy A.C."/>
            <person name="Sarkar A."/>
            <person name="Schneiker S."/>
            <person name="Syed A.A."/>
            <person name="Thauer R."/>
            <person name="Vorhoelter F.-J."/>
            <person name="Weidner S."/>
            <person name="Puehler A."/>
            <person name="Reinhold-Hurek B."/>
            <person name="Kaiser O."/>
            <person name="Goesmann A."/>
        </authorList>
    </citation>
    <scope>NUCLEOTIDE SEQUENCE [LARGE SCALE GENOMIC DNA]</scope>
    <source>
        <strain evidence="1 2">BH72</strain>
    </source>
</reference>
<dbReference type="PANTHER" id="PTHR37943:SF1">
    <property type="entry name" value="PROTEIN VES"/>
    <property type="match status" value="1"/>
</dbReference>
<gene>
    <name evidence="1" type="ordered locus">azo3007</name>
</gene>
<dbReference type="InterPro" id="IPR014710">
    <property type="entry name" value="RmlC-like_jellyroll"/>
</dbReference>
<proteinExistence type="predicted"/>
<dbReference type="Proteomes" id="UP000002588">
    <property type="component" value="Chromosome"/>
</dbReference>
<dbReference type="Pfam" id="PF05962">
    <property type="entry name" value="HutD"/>
    <property type="match status" value="1"/>
</dbReference>
<evidence type="ECO:0000313" key="1">
    <source>
        <dbReference type="EMBL" id="CAL95623.1"/>
    </source>
</evidence>
<dbReference type="SUPFAM" id="SSF51182">
    <property type="entry name" value="RmlC-like cupins"/>
    <property type="match status" value="1"/>
</dbReference>
<sequence length="202" mass="20783">MTAAAARPFVLAAIAPQPWRNGGGATREILCAPSADGEGWDWRVSVAEIEQPGAFSVFAGVDRTALLLDGAGLALHGSAPQPPLVFAAAGCVHRFAGETALAARLGGGPARLFNVMTRRSRASAVLGTHTGDGALDLGDAAATVLFVTRGRFALTLDAAAGYRLQAGHGLCLDGDSAQPVRHACLQALQPDASLIQVSFHRH</sequence>
<dbReference type="Gene3D" id="2.60.120.10">
    <property type="entry name" value="Jelly Rolls"/>
    <property type="match status" value="1"/>
</dbReference>
<dbReference type="RefSeq" id="WP_011766732.1">
    <property type="nucleotide sequence ID" value="NC_008702.1"/>
</dbReference>
<dbReference type="InterPro" id="IPR011051">
    <property type="entry name" value="RmlC_Cupin_sf"/>
</dbReference>
<organism evidence="1 2">
    <name type="scientific">Azoarcus sp. (strain BH72)</name>
    <dbReference type="NCBI Taxonomy" id="418699"/>
    <lineage>
        <taxon>Bacteria</taxon>
        <taxon>Pseudomonadati</taxon>
        <taxon>Pseudomonadota</taxon>
        <taxon>Betaproteobacteria</taxon>
        <taxon>Rhodocyclales</taxon>
        <taxon>Zoogloeaceae</taxon>
        <taxon>Azoarcus</taxon>
    </lineage>
</organism>
<protein>
    <recommendedName>
        <fullName evidence="3">HutD family protein</fullName>
    </recommendedName>
</protein>
<dbReference type="STRING" id="62928.azo3007"/>
<evidence type="ECO:0008006" key="3">
    <source>
        <dbReference type="Google" id="ProtNLM"/>
    </source>
</evidence>
<accession>A1K9W8</accession>
<dbReference type="KEGG" id="azo:azo3007"/>
<evidence type="ECO:0000313" key="2">
    <source>
        <dbReference type="Proteomes" id="UP000002588"/>
    </source>
</evidence>
<keyword evidence="2" id="KW-1185">Reference proteome</keyword>
<dbReference type="InterPro" id="IPR010282">
    <property type="entry name" value="Uncharacterised_HutD/Ves"/>
</dbReference>
<dbReference type="AlphaFoldDB" id="A1K9W8"/>
<dbReference type="PANTHER" id="PTHR37943">
    <property type="entry name" value="PROTEIN VES"/>
    <property type="match status" value="1"/>
</dbReference>
<dbReference type="EMBL" id="AM406670">
    <property type="protein sequence ID" value="CAL95623.1"/>
    <property type="molecule type" value="Genomic_DNA"/>
</dbReference>